<dbReference type="InterPro" id="IPR011010">
    <property type="entry name" value="DNA_brk_join_enz"/>
</dbReference>
<keyword evidence="4" id="KW-1185">Reference proteome</keyword>
<dbReference type="GO" id="GO:0003677">
    <property type="term" value="F:DNA binding"/>
    <property type="evidence" value="ECO:0007669"/>
    <property type="project" value="InterPro"/>
</dbReference>
<dbReference type="Gene3D" id="1.10.443.10">
    <property type="entry name" value="Intergrase catalytic core"/>
    <property type="match status" value="1"/>
</dbReference>
<evidence type="ECO:0000259" key="2">
    <source>
        <dbReference type="PROSITE" id="PS51898"/>
    </source>
</evidence>
<evidence type="ECO:0000313" key="3">
    <source>
        <dbReference type="EMBL" id="SEN89587.1"/>
    </source>
</evidence>
<protein>
    <submittedName>
        <fullName evidence="3">Phage integrase family protein</fullName>
    </submittedName>
</protein>
<evidence type="ECO:0000313" key="4">
    <source>
        <dbReference type="Proteomes" id="UP000199585"/>
    </source>
</evidence>
<proteinExistence type="predicted"/>
<organism evidence="3 4">
    <name type="scientific">Loktanella fryxellensis</name>
    <dbReference type="NCBI Taxonomy" id="245187"/>
    <lineage>
        <taxon>Bacteria</taxon>
        <taxon>Pseudomonadati</taxon>
        <taxon>Pseudomonadota</taxon>
        <taxon>Alphaproteobacteria</taxon>
        <taxon>Rhodobacterales</taxon>
        <taxon>Roseobacteraceae</taxon>
        <taxon>Loktanella</taxon>
    </lineage>
</organism>
<dbReference type="CDD" id="cd01184">
    <property type="entry name" value="INT_C_like_1"/>
    <property type="match status" value="1"/>
</dbReference>
<dbReference type="SUPFAM" id="SSF56349">
    <property type="entry name" value="DNA breaking-rejoining enzymes"/>
    <property type="match status" value="1"/>
</dbReference>
<feature type="domain" description="Tyr recombinase" evidence="2">
    <location>
        <begin position="78"/>
        <end position="286"/>
    </location>
</feature>
<evidence type="ECO:0000256" key="1">
    <source>
        <dbReference type="ARBA" id="ARBA00023172"/>
    </source>
</evidence>
<keyword evidence="1" id="KW-0233">DNA recombination</keyword>
<dbReference type="STRING" id="245187.SAMN04488003_1581"/>
<reference evidence="3 4" key="1">
    <citation type="submission" date="2016-10" db="EMBL/GenBank/DDBJ databases">
        <authorList>
            <person name="de Groot N.N."/>
        </authorList>
    </citation>
    <scope>NUCLEOTIDE SEQUENCE [LARGE SCALE GENOMIC DNA]</scope>
    <source>
        <strain evidence="3 4">DSM 16213</strain>
    </source>
</reference>
<gene>
    <name evidence="3" type="ORF">SAMN04488003_1581</name>
</gene>
<dbReference type="OrthoDB" id="7222937at2"/>
<dbReference type="Proteomes" id="UP000199585">
    <property type="component" value="Unassembled WGS sequence"/>
</dbReference>
<dbReference type="InterPro" id="IPR002104">
    <property type="entry name" value="Integrase_catalytic"/>
</dbReference>
<accession>A0A1H8KA35</accession>
<dbReference type="InterPro" id="IPR013762">
    <property type="entry name" value="Integrase-like_cat_sf"/>
</dbReference>
<sequence>PPLASPSQRQWHKSVWGKGKTVRQLICATESLSAATKNRNFGIINDLLTFARRKHGIVPSAALFFRDLYSTPEDGEGNERLAFSDEDVAKLTDHPIWREGRCPETDRDGKAFADFGLYWMPMIADLTGMRREEIAGMKLDDVVTQHFIPHFDIRPNPNRRLKNKSSRRCVPIHDGLTKLGFRDYVDGLHSRGETDLFPELKPAAGGSFGGVFYKQWKKVLDEQLGSDLVGKVFHSFRHRFITLRRHNSAIAKDIVQDIVGHTPQDETDRTYRDTTQFRDEMLARLNPAIQSVPCAPWMGKG</sequence>
<dbReference type="AlphaFoldDB" id="A0A1H8KA35"/>
<dbReference type="RefSeq" id="WP_143058095.1">
    <property type="nucleotide sequence ID" value="NZ_FOCI01000058.1"/>
</dbReference>
<dbReference type="GO" id="GO:0015074">
    <property type="term" value="P:DNA integration"/>
    <property type="evidence" value="ECO:0007669"/>
    <property type="project" value="InterPro"/>
</dbReference>
<dbReference type="PROSITE" id="PS51898">
    <property type="entry name" value="TYR_RECOMBINASE"/>
    <property type="match status" value="1"/>
</dbReference>
<dbReference type="GO" id="GO:0006310">
    <property type="term" value="P:DNA recombination"/>
    <property type="evidence" value="ECO:0007669"/>
    <property type="project" value="UniProtKB-KW"/>
</dbReference>
<feature type="non-terminal residue" evidence="3">
    <location>
        <position position="1"/>
    </location>
</feature>
<name>A0A1H8KA35_9RHOB</name>
<dbReference type="Pfam" id="PF00589">
    <property type="entry name" value="Phage_integrase"/>
    <property type="match status" value="1"/>
</dbReference>
<dbReference type="EMBL" id="FOCI01000058">
    <property type="protein sequence ID" value="SEN89587.1"/>
    <property type="molecule type" value="Genomic_DNA"/>
</dbReference>